<dbReference type="GO" id="GO:0005525">
    <property type="term" value="F:GTP binding"/>
    <property type="evidence" value="ECO:0007669"/>
    <property type="project" value="UniProtKB-UniRule"/>
</dbReference>
<evidence type="ECO:0000256" key="3">
    <source>
        <dbReference type="ARBA" id="ARBA00022741"/>
    </source>
</evidence>
<comment type="subunit">
    <text evidence="9">Part of the signal recognition particle protein translocation system, which is composed of SRP and FtsY.</text>
</comment>
<keyword evidence="3 9" id="KW-0547">Nucleotide-binding</keyword>
<dbReference type="PROSITE" id="PS00300">
    <property type="entry name" value="SRP54"/>
    <property type="match status" value="1"/>
</dbReference>
<dbReference type="InterPro" id="IPR000897">
    <property type="entry name" value="SRP54_GTPase_dom"/>
</dbReference>
<dbReference type="CDD" id="cd17874">
    <property type="entry name" value="FtsY"/>
    <property type="match status" value="1"/>
</dbReference>
<dbReference type="SMART" id="SM00963">
    <property type="entry name" value="SRP54_N"/>
    <property type="match status" value="1"/>
</dbReference>
<feature type="compositionally biased region" description="Polar residues" evidence="10">
    <location>
        <begin position="119"/>
        <end position="142"/>
    </location>
</feature>
<dbReference type="GO" id="GO:0005886">
    <property type="term" value="C:plasma membrane"/>
    <property type="evidence" value="ECO:0007669"/>
    <property type="project" value="UniProtKB-SubCell"/>
</dbReference>
<feature type="region of interest" description="Disordered" evidence="10">
    <location>
        <begin position="1"/>
        <end position="191"/>
    </location>
</feature>
<dbReference type="Pfam" id="PF00448">
    <property type="entry name" value="SRP54"/>
    <property type="match status" value="1"/>
</dbReference>
<dbReference type="SUPFAM" id="SSF47364">
    <property type="entry name" value="Domain of the SRP/SRP receptor G-proteins"/>
    <property type="match status" value="1"/>
</dbReference>
<dbReference type="InterPro" id="IPR036225">
    <property type="entry name" value="SRP/SRP_N"/>
</dbReference>
<dbReference type="AlphaFoldDB" id="A0A1Z5II32"/>
<dbReference type="GO" id="GO:0051301">
    <property type="term" value="P:cell division"/>
    <property type="evidence" value="ECO:0007669"/>
    <property type="project" value="UniProtKB-KW"/>
</dbReference>
<keyword evidence="4 9" id="KW-0378">Hydrolase</keyword>
<organism evidence="12 13">
    <name type="scientific">Secundilactobacillus silagei JCM 19001</name>
    <dbReference type="NCBI Taxonomy" id="1302250"/>
    <lineage>
        <taxon>Bacteria</taxon>
        <taxon>Bacillati</taxon>
        <taxon>Bacillota</taxon>
        <taxon>Bacilli</taxon>
        <taxon>Lactobacillales</taxon>
        <taxon>Lactobacillaceae</taxon>
        <taxon>Secundilactobacillus</taxon>
    </lineage>
</organism>
<dbReference type="PANTHER" id="PTHR43134:SF1">
    <property type="entry name" value="SIGNAL RECOGNITION PARTICLE RECEPTOR SUBUNIT ALPHA"/>
    <property type="match status" value="1"/>
</dbReference>
<comment type="caution">
    <text evidence="12">The sequence shown here is derived from an EMBL/GenBank/DDBJ whole genome shotgun (WGS) entry which is preliminary data.</text>
</comment>
<dbReference type="RefSeq" id="WP_089136575.1">
    <property type="nucleotide sequence ID" value="NZ_BCMG01000005.1"/>
</dbReference>
<keyword evidence="13" id="KW-1185">Reference proteome</keyword>
<evidence type="ECO:0000313" key="12">
    <source>
        <dbReference type="EMBL" id="GAX01111.1"/>
    </source>
</evidence>
<keyword evidence="12" id="KW-0131">Cell cycle</keyword>
<dbReference type="HAMAP" id="MF_00920">
    <property type="entry name" value="FtsY"/>
    <property type="match status" value="1"/>
</dbReference>
<keyword evidence="2 9" id="KW-0963">Cytoplasm</keyword>
<evidence type="ECO:0000256" key="5">
    <source>
        <dbReference type="ARBA" id="ARBA00023134"/>
    </source>
</evidence>
<dbReference type="SMART" id="SM00382">
    <property type="entry name" value="AAA"/>
    <property type="match status" value="1"/>
</dbReference>
<evidence type="ECO:0000256" key="7">
    <source>
        <dbReference type="ARBA" id="ARBA00023170"/>
    </source>
</evidence>
<keyword evidence="5 9" id="KW-0342">GTP-binding</keyword>
<proteinExistence type="inferred from homology"/>
<dbReference type="InterPro" id="IPR004390">
    <property type="entry name" value="SR_rcpt_FtsY"/>
</dbReference>
<evidence type="ECO:0000259" key="11">
    <source>
        <dbReference type="PROSITE" id="PS00300"/>
    </source>
</evidence>
<evidence type="ECO:0000256" key="10">
    <source>
        <dbReference type="SAM" id="MobiDB-lite"/>
    </source>
</evidence>
<name>A0A1Z5II32_9LACO</name>
<accession>A0A1Z5II32</accession>
<evidence type="ECO:0000256" key="1">
    <source>
        <dbReference type="ARBA" id="ARBA00022475"/>
    </source>
</evidence>
<dbReference type="FunFam" id="1.20.120.140:FF:000002">
    <property type="entry name" value="Signal recognition particle receptor FtsY"/>
    <property type="match status" value="1"/>
</dbReference>
<feature type="binding site" evidence="9">
    <location>
        <begin position="443"/>
        <end position="446"/>
    </location>
    <ligand>
        <name>GTP</name>
        <dbReference type="ChEBI" id="CHEBI:37565"/>
    </ligand>
</feature>
<dbReference type="GO" id="GO:0003924">
    <property type="term" value="F:GTPase activity"/>
    <property type="evidence" value="ECO:0007669"/>
    <property type="project" value="UniProtKB-UniRule"/>
</dbReference>
<keyword evidence="1 9" id="KW-1003">Cell membrane</keyword>
<evidence type="ECO:0000313" key="13">
    <source>
        <dbReference type="Proteomes" id="UP000198402"/>
    </source>
</evidence>
<evidence type="ECO:0000256" key="9">
    <source>
        <dbReference type="HAMAP-Rule" id="MF_00920"/>
    </source>
</evidence>
<dbReference type="OrthoDB" id="9804720at2"/>
<comment type="similarity">
    <text evidence="9">Belongs to the GTP-binding SRP family. FtsY subfamily.</text>
</comment>
<dbReference type="SUPFAM" id="SSF52540">
    <property type="entry name" value="P-loop containing nucleoside triphosphate hydrolases"/>
    <property type="match status" value="1"/>
</dbReference>
<dbReference type="Pfam" id="PF02881">
    <property type="entry name" value="SRP54_N"/>
    <property type="match status" value="1"/>
</dbReference>
<comment type="function">
    <text evidence="9">Involved in targeting and insertion of nascent membrane proteins into the cytoplasmic membrane. Acts as a receptor for the complex formed by the signal recognition particle (SRP) and the ribosome-nascent chain (RNC).</text>
</comment>
<feature type="binding site" evidence="9">
    <location>
        <begin position="379"/>
        <end position="383"/>
    </location>
    <ligand>
        <name>GTP</name>
        <dbReference type="ChEBI" id="CHEBI:37565"/>
    </ligand>
</feature>
<evidence type="ECO:0000256" key="4">
    <source>
        <dbReference type="ARBA" id="ARBA00022801"/>
    </source>
</evidence>
<reference evidence="12 13" key="1">
    <citation type="submission" date="2015-11" db="EMBL/GenBank/DDBJ databases">
        <title>Draft genome sequences of new species of the genus Lactobacillus isolated from orchardgrass silage.</title>
        <authorList>
            <person name="Tohno M."/>
            <person name="Tanizawa Y."/>
            <person name="Arita M."/>
        </authorList>
    </citation>
    <scope>NUCLEOTIDE SEQUENCE [LARGE SCALE GENOMIC DNA]</scope>
    <source>
        <strain evidence="12 13">IWT126</strain>
    </source>
</reference>
<dbReference type="InterPro" id="IPR013822">
    <property type="entry name" value="Signal_recog_particl_SRP54_hlx"/>
</dbReference>
<comment type="catalytic activity">
    <reaction evidence="8 9">
        <text>GTP + H2O = GDP + phosphate + H(+)</text>
        <dbReference type="Rhea" id="RHEA:19669"/>
        <dbReference type="ChEBI" id="CHEBI:15377"/>
        <dbReference type="ChEBI" id="CHEBI:15378"/>
        <dbReference type="ChEBI" id="CHEBI:37565"/>
        <dbReference type="ChEBI" id="CHEBI:43474"/>
        <dbReference type="ChEBI" id="CHEBI:58189"/>
        <dbReference type="EC" id="3.6.5.4"/>
    </reaction>
</comment>
<feature type="compositionally biased region" description="Basic and acidic residues" evidence="10">
    <location>
        <begin position="37"/>
        <end position="48"/>
    </location>
</feature>
<dbReference type="Proteomes" id="UP000198402">
    <property type="component" value="Unassembled WGS sequence"/>
</dbReference>
<dbReference type="NCBIfam" id="TIGR00064">
    <property type="entry name" value="ftsY"/>
    <property type="match status" value="1"/>
</dbReference>
<evidence type="ECO:0000256" key="8">
    <source>
        <dbReference type="ARBA" id="ARBA00048027"/>
    </source>
</evidence>
<keyword evidence="6 9" id="KW-0472">Membrane</keyword>
<dbReference type="EMBL" id="BCMG01000005">
    <property type="protein sequence ID" value="GAX01111.1"/>
    <property type="molecule type" value="Genomic_DNA"/>
</dbReference>
<feature type="compositionally biased region" description="Polar residues" evidence="10">
    <location>
        <begin position="49"/>
        <end position="58"/>
    </location>
</feature>
<dbReference type="GO" id="GO:0005737">
    <property type="term" value="C:cytoplasm"/>
    <property type="evidence" value="ECO:0007669"/>
    <property type="project" value="UniProtKB-SubCell"/>
</dbReference>
<dbReference type="GO" id="GO:0006614">
    <property type="term" value="P:SRP-dependent cotranslational protein targeting to membrane"/>
    <property type="evidence" value="ECO:0007669"/>
    <property type="project" value="InterPro"/>
</dbReference>
<dbReference type="Gene3D" id="3.40.50.300">
    <property type="entry name" value="P-loop containing nucleotide triphosphate hydrolases"/>
    <property type="match status" value="1"/>
</dbReference>
<dbReference type="PANTHER" id="PTHR43134">
    <property type="entry name" value="SIGNAL RECOGNITION PARTICLE RECEPTOR SUBUNIT ALPHA"/>
    <property type="match status" value="1"/>
</dbReference>
<comment type="subcellular location">
    <subcellularLocation>
        <location evidence="9">Cell membrane</location>
        <topology evidence="9">Peripheral membrane protein</topology>
        <orientation evidence="9">Cytoplasmic side</orientation>
    </subcellularLocation>
    <subcellularLocation>
        <location evidence="9">Cytoplasm</location>
    </subcellularLocation>
</comment>
<dbReference type="EC" id="3.6.5.4" evidence="9"/>
<sequence>MGLFDFFKRRSKQDKSKKTDEQAPETETPKTENSTEIVKEASKTDESAAKTTPTSDTSVAEKPAQTAETATDETKSDEVTSPAEPQTVKATEPTSEKPAEPATPADQDEQQTETVEAPETSTNQEPESQKSESQAPEPQQPVSAEPEEKQAETDSEQSTPAADKTETDNTETSNAESSDDEQPATTDAERYDKGLEKSRLTFGQRLNHLLANFRSVDENFFDDLEETLIGADVGYDMAMKISDELREEVKLKNVKKSKDVQNVVVKKLIELYDQAGTNENNGLTFAKEGPTVILFVGVNGVGKTTTIGKMANLFKQQGKKVLLAAADTFRAGAIEQLNVWAQRDGVDIVKKPEQSDPSAVVYDALKKAKAENYDILFVDTAGRLQNKTNLMNELEKMKRVITREIPDAPHEVLLVLDATTGQNALNQAKLFQEATNVSGIVLTKLDGTARGGIVLAIRNELHLPVKYVGLGEQVDDLRPFEPSEFVYGLFKGLIDVK</sequence>
<dbReference type="InterPro" id="IPR003593">
    <property type="entry name" value="AAA+_ATPase"/>
</dbReference>
<dbReference type="InterPro" id="IPR042101">
    <property type="entry name" value="SRP54_N_sf"/>
</dbReference>
<evidence type="ECO:0000256" key="2">
    <source>
        <dbReference type="ARBA" id="ARBA00022490"/>
    </source>
</evidence>
<dbReference type="FunFam" id="3.40.50.300:FF:000053">
    <property type="entry name" value="Signal recognition particle receptor FtsY"/>
    <property type="match status" value="1"/>
</dbReference>
<feature type="binding site" evidence="9">
    <location>
        <begin position="297"/>
        <end position="304"/>
    </location>
    <ligand>
        <name>GTP</name>
        <dbReference type="ChEBI" id="CHEBI:37565"/>
    </ligand>
</feature>
<protein>
    <recommendedName>
        <fullName evidence="9">Signal recognition particle receptor FtsY</fullName>
        <shortName evidence="9">SRP receptor</shortName>
        <ecNumber evidence="9">3.6.5.4</ecNumber>
    </recommendedName>
</protein>
<feature type="domain" description="SRP54-type proteins GTP-binding" evidence="11">
    <location>
        <begin position="464"/>
        <end position="477"/>
    </location>
</feature>
<dbReference type="InterPro" id="IPR027417">
    <property type="entry name" value="P-loop_NTPase"/>
</dbReference>
<dbReference type="STRING" id="1302250.GCA_001313225_03322"/>
<keyword evidence="7 9" id="KW-0675">Receptor</keyword>
<evidence type="ECO:0000256" key="6">
    <source>
        <dbReference type="ARBA" id="ARBA00023136"/>
    </source>
</evidence>
<dbReference type="SMART" id="SM00962">
    <property type="entry name" value="SRP54"/>
    <property type="match status" value="1"/>
</dbReference>
<dbReference type="GO" id="GO:0005047">
    <property type="term" value="F:signal recognition particle binding"/>
    <property type="evidence" value="ECO:0007669"/>
    <property type="project" value="TreeGrafter"/>
</dbReference>
<keyword evidence="12" id="KW-0132">Cell division</keyword>
<gene>
    <name evidence="9 12" type="primary">ftsY</name>
    <name evidence="12" type="ORF">IWT126_01136</name>
</gene>
<dbReference type="Gene3D" id="1.20.120.140">
    <property type="entry name" value="Signal recognition particle SRP54, nucleotide-binding domain"/>
    <property type="match status" value="1"/>
</dbReference>